<reference evidence="1" key="1">
    <citation type="journal article" date="2020" name="mSystems">
        <title>Genome- and Community-Level Interaction Insights into Carbon Utilization and Element Cycling Functions of Hydrothermarchaeota in Hydrothermal Sediment.</title>
        <authorList>
            <person name="Zhou Z."/>
            <person name="Liu Y."/>
            <person name="Xu W."/>
            <person name="Pan J."/>
            <person name="Luo Z.H."/>
            <person name="Li M."/>
        </authorList>
    </citation>
    <scope>NUCLEOTIDE SEQUENCE [LARGE SCALE GENOMIC DNA]</scope>
    <source>
        <strain evidence="2">SpSt-1125</strain>
        <strain evidence="1">SpSt-25</strain>
    </source>
</reference>
<proteinExistence type="predicted"/>
<protein>
    <submittedName>
        <fullName evidence="1">Uncharacterized protein</fullName>
    </submittedName>
</protein>
<gene>
    <name evidence="2" type="ORF">ENM88_02575</name>
    <name evidence="1" type="ORF">ENP77_03560</name>
</gene>
<evidence type="ECO:0000313" key="2">
    <source>
        <dbReference type="EMBL" id="HHP04622.1"/>
    </source>
</evidence>
<name>A0A7C1P4W4_THEPE</name>
<sequence length="123" mass="13824">MKEAAFAIKGVTCGELVSLLNGTWSAEEDFLLRTAGDFYPVQLELRFAPLSDNCRIVQVKVKSSGRRFWGETFVVCCLEGERLLLKVTRKRGVGRIGADNLGYRILGFLRSKLEFTVEEVSVF</sequence>
<dbReference type="EMBL" id="DRZM01000089">
    <property type="protein sequence ID" value="HHP04622.1"/>
    <property type="molecule type" value="Genomic_DNA"/>
</dbReference>
<evidence type="ECO:0000313" key="1">
    <source>
        <dbReference type="EMBL" id="HEB48852.1"/>
    </source>
</evidence>
<dbReference type="EMBL" id="DSKP01000125">
    <property type="protein sequence ID" value="HEB48852.1"/>
    <property type="molecule type" value="Genomic_DNA"/>
</dbReference>
<organism evidence="1">
    <name type="scientific">Thermofilum pendens</name>
    <dbReference type="NCBI Taxonomy" id="2269"/>
    <lineage>
        <taxon>Archaea</taxon>
        <taxon>Thermoproteota</taxon>
        <taxon>Thermoprotei</taxon>
        <taxon>Thermofilales</taxon>
        <taxon>Thermofilaceae</taxon>
        <taxon>Thermofilum</taxon>
    </lineage>
</organism>
<dbReference type="AlphaFoldDB" id="A0A7C1P4W4"/>
<comment type="caution">
    <text evidence="1">The sequence shown here is derived from an EMBL/GenBank/DDBJ whole genome shotgun (WGS) entry which is preliminary data.</text>
</comment>
<accession>A0A7C1P4W4</accession>